<dbReference type="RefSeq" id="WP_406720910.1">
    <property type="nucleotide sequence ID" value="NZ_CP135443.1"/>
</dbReference>
<dbReference type="EMBL" id="CP135443">
    <property type="protein sequence ID" value="WRY33763.1"/>
    <property type="molecule type" value="Genomic_DNA"/>
</dbReference>
<reference evidence="1 2" key="1">
    <citation type="submission" date="2023-09" db="EMBL/GenBank/DDBJ databases">
        <title>Thioclava shenzhenensis sp. nov., a multidrug resistant bacteria-antagonizing species isolated from coastal seawater.</title>
        <authorList>
            <person name="Long M."/>
        </authorList>
    </citation>
    <scope>NUCLEOTIDE SEQUENCE [LARGE SCALE GENOMIC DNA]</scope>
    <source>
        <strain evidence="1 2">FTW29</strain>
    </source>
</reference>
<protein>
    <submittedName>
        <fullName evidence="1">MarR family transcriptional regulator</fullName>
    </submittedName>
</protein>
<sequence>MDYAVLTGDIVGSSDLPPALIETGLAALECVAEAVPEAVWISRHRGDGWQMACEAALLDLRLALLVRASLRAVDPMLDTRIAMARGAGVIPENGDLNAAQGAGFVASGRLLDAITGAELHHAAGGAWSAAVRLADALSKSWTQKQAETLREMLALPAPSQQATAEALGKSRQAVAQALQGAGFGPISEALAQWEAA</sequence>
<accession>A0ABZ1DZ59</accession>
<evidence type="ECO:0000313" key="1">
    <source>
        <dbReference type="EMBL" id="WRY33763.1"/>
    </source>
</evidence>
<gene>
    <name evidence="1" type="ORF">RPE78_00270</name>
</gene>
<name>A0ABZ1DZ59_9RHOB</name>
<proteinExistence type="predicted"/>
<dbReference type="Proteomes" id="UP001623290">
    <property type="component" value="Chromosome"/>
</dbReference>
<keyword evidence="2" id="KW-1185">Reference proteome</keyword>
<organism evidence="1 2">
    <name type="scientific">Thioclava litoralis</name>
    <dbReference type="NCBI Taxonomy" id="3076557"/>
    <lineage>
        <taxon>Bacteria</taxon>
        <taxon>Pseudomonadati</taxon>
        <taxon>Pseudomonadota</taxon>
        <taxon>Alphaproteobacteria</taxon>
        <taxon>Rhodobacterales</taxon>
        <taxon>Paracoccaceae</taxon>
        <taxon>Thioclava</taxon>
    </lineage>
</organism>
<evidence type="ECO:0000313" key="2">
    <source>
        <dbReference type="Proteomes" id="UP001623290"/>
    </source>
</evidence>